<dbReference type="Proteomes" id="UP000475928">
    <property type="component" value="Unassembled WGS sequence"/>
</dbReference>
<evidence type="ECO:0008006" key="3">
    <source>
        <dbReference type="Google" id="ProtNLM"/>
    </source>
</evidence>
<accession>A0A6A0B9Z6</accession>
<dbReference type="RefSeq" id="WP_172357399.1">
    <property type="nucleotide sequence ID" value="NZ_BLLH01000010.1"/>
</dbReference>
<reference evidence="1 2" key="1">
    <citation type="submission" date="2020-02" db="EMBL/GenBank/DDBJ databases">
        <title>Draft genome sequence of Lactococcus sp. Hs20B0-1.</title>
        <authorList>
            <person name="Noda S."/>
            <person name="Yuki M."/>
            <person name="Ohkuma M."/>
        </authorList>
    </citation>
    <scope>NUCLEOTIDE SEQUENCE [LARGE SCALE GENOMIC DNA]</scope>
    <source>
        <strain evidence="1 2">Hs20B0-1</strain>
    </source>
</reference>
<gene>
    <name evidence="1" type="primary">ydgG</name>
    <name evidence="1" type="ORF">Hs20B_15820</name>
</gene>
<keyword evidence="2" id="KW-1185">Reference proteome</keyword>
<proteinExistence type="predicted"/>
<dbReference type="AlphaFoldDB" id="A0A6A0B9Z6"/>
<evidence type="ECO:0000313" key="1">
    <source>
        <dbReference type="EMBL" id="GFH41184.1"/>
    </source>
</evidence>
<comment type="caution">
    <text evidence="1">The sequence shown here is derived from an EMBL/GenBank/DDBJ whole genome shotgun (WGS) entry which is preliminary data.</text>
</comment>
<sequence>MTYEIQHYFTLFNDDFDFNQLETATYDWFLNPLITPTAVRNTRDAYHLTKDVTTYNAVFDRLERVTLDFLTVNFAGRKAGRAFLSALQTLMTGKTPLDYNNQVLRQILHQIDFDVADLIRNHQFARASLIRSQHNFHADKLTILPSSLIYDITRNDAVLINYLTQNQVTDYLHHQTAQEQLQVITQH</sequence>
<organism evidence="1 2">
    <name type="scientific">Pseudolactococcus insecticola</name>
    <dbReference type="NCBI Taxonomy" id="2709158"/>
    <lineage>
        <taxon>Bacteria</taxon>
        <taxon>Bacillati</taxon>
        <taxon>Bacillota</taxon>
        <taxon>Bacilli</taxon>
        <taxon>Lactobacillales</taxon>
        <taxon>Streptococcaceae</taxon>
        <taxon>Pseudolactococcus</taxon>
    </lineage>
</organism>
<name>A0A6A0B9Z6_9LACT</name>
<protein>
    <recommendedName>
        <fullName evidence="3">Dithiol-disulfide isomerase</fullName>
    </recommendedName>
</protein>
<evidence type="ECO:0000313" key="2">
    <source>
        <dbReference type="Proteomes" id="UP000475928"/>
    </source>
</evidence>
<dbReference type="EMBL" id="BLLH01000010">
    <property type="protein sequence ID" value="GFH41184.1"/>
    <property type="molecule type" value="Genomic_DNA"/>
</dbReference>